<dbReference type="PANTHER" id="PTHR30118:SF15">
    <property type="entry name" value="TRANSCRIPTIONAL REGULATORY PROTEIN"/>
    <property type="match status" value="1"/>
</dbReference>
<dbReference type="GO" id="GO:0003700">
    <property type="term" value="F:DNA-binding transcription factor activity"/>
    <property type="evidence" value="ECO:0007669"/>
    <property type="project" value="InterPro"/>
</dbReference>
<keyword evidence="4" id="KW-0804">Transcription</keyword>
<evidence type="ECO:0000313" key="7">
    <source>
        <dbReference type="Proteomes" id="UP000297496"/>
    </source>
</evidence>
<name>A0A4Z1CF64_9ACTN</name>
<protein>
    <submittedName>
        <fullName evidence="6">LysR family transcriptional regulator</fullName>
    </submittedName>
</protein>
<keyword evidence="2" id="KW-0805">Transcription regulation</keyword>
<dbReference type="PRINTS" id="PR00039">
    <property type="entry name" value="HTHLYSR"/>
</dbReference>
<dbReference type="SUPFAM" id="SSF46785">
    <property type="entry name" value="Winged helix' DNA-binding domain"/>
    <property type="match status" value="1"/>
</dbReference>
<organism evidence="6 7">
    <name type="scientific">Nocardioides eburneiflavus</name>
    <dbReference type="NCBI Taxonomy" id="2518372"/>
    <lineage>
        <taxon>Bacteria</taxon>
        <taxon>Bacillati</taxon>
        <taxon>Actinomycetota</taxon>
        <taxon>Actinomycetes</taxon>
        <taxon>Propionibacteriales</taxon>
        <taxon>Nocardioidaceae</taxon>
        <taxon>Nocardioides</taxon>
    </lineage>
</organism>
<dbReference type="Pfam" id="PF00126">
    <property type="entry name" value="HTH_1"/>
    <property type="match status" value="1"/>
</dbReference>
<dbReference type="Gene3D" id="1.10.10.10">
    <property type="entry name" value="Winged helix-like DNA-binding domain superfamily/Winged helix DNA-binding domain"/>
    <property type="match status" value="1"/>
</dbReference>
<evidence type="ECO:0000256" key="4">
    <source>
        <dbReference type="ARBA" id="ARBA00023163"/>
    </source>
</evidence>
<evidence type="ECO:0000256" key="1">
    <source>
        <dbReference type="ARBA" id="ARBA00009437"/>
    </source>
</evidence>
<dbReference type="Proteomes" id="UP000297496">
    <property type="component" value="Unassembled WGS sequence"/>
</dbReference>
<keyword evidence="3" id="KW-0238">DNA-binding</keyword>
<dbReference type="CDD" id="cd08417">
    <property type="entry name" value="PBP2_Nitroaromatics_like"/>
    <property type="match status" value="1"/>
</dbReference>
<dbReference type="InterPro" id="IPR000847">
    <property type="entry name" value="LysR_HTH_N"/>
</dbReference>
<dbReference type="GO" id="GO:0003677">
    <property type="term" value="F:DNA binding"/>
    <property type="evidence" value="ECO:0007669"/>
    <property type="project" value="UniProtKB-KW"/>
</dbReference>
<dbReference type="InterPro" id="IPR050389">
    <property type="entry name" value="LysR-type_TF"/>
</dbReference>
<evidence type="ECO:0000256" key="2">
    <source>
        <dbReference type="ARBA" id="ARBA00023015"/>
    </source>
</evidence>
<dbReference type="Pfam" id="PF03466">
    <property type="entry name" value="LysR_substrate"/>
    <property type="match status" value="1"/>
</dbReference>
<reference evidence="6 7" key="1">
    <citation type="submission" date="2019-04" db="EMBL/GenBank/DDBJ databases">
        <title>Three New Species of Nocardioides, Nocardioides euryhalodurans sp. nov., Nocardioides seonyuensis sp. nov. and Nocardioides eburneoflavus sp. nov. Isolated from Soil.</title>
        <authorList>
            <person name="Roh S.G."/>
            <person name="Lee C."/>
            <person name="Kim M.-K."/>
            <person name="Kim S.B."/>
        </authorList>
    </citation>
    <scope>NUCLEOTIDE SEQUENCE [LARGE SCALE GENOMIC DNA]</scope>
    <source>
        <strain evidence="6 7">MMS17-SY213</strain>
    </source>
</reference>
<dbReference type="PROSITE" id="PS50931">
    <property type="entry name" value="HTH_LYSR"/>
    <property type="match status" value="1"/>
</dbReference>
<comment type="similarity">
    <text evidence="1">Belongs to the LysR transcriptional regulatory family.</text>
</comment>
<dbReference type="SUPFAM" id="SSF53850">
    <property type="entry name" value="Periplasmic binding protein-like II"/>
    <property type="match status" value="1"/>
</dbReference>
<proteinExistence type="inferred from homology"/>
<gene>
    <name evidence="6" type="ORF">EXE59_12840</name>
</gene>
<evidence type="ECO:0000256" key="3">
    <source>
        <dbReference type="ARBA" id="ARBA00023125"/>
    </source>
</evidence>
<accession>A0A4Z1CF64</accession>
<dbReference type="InterPro" id="IPR036390">
    <property type="entry name" value="WH_DNA-bd_sf"/>
</dbReference>
<comment type="caution">
    <text evidence="6">The sequence shown here is derived from an EMBL/GenBank/DDBJ whole genome shotgun (WGS) entry which is preliminary data.</text>
</comment>
<feature type="domain" description="HTH lysR-type" evidence="5">
    <location>
        <begin position="21"/>
        <end position="78"/>
    </location>
</feature>
<dbReference type="EMBL" id="SRRO01000001">
    <property type="protein sequence ID" value="TGN64745.1"/>
    <property type="molecule type" value="Genomic_DNA"/>
</dbReference>
<sequence length="324" mass="36206">MIPAIHRPYGDGVTGPTLRNLDLNLLPTLDALLRERNVTRAAERLGLSQPAVSAALGRLRRHFGDELLHRTGNQYELTTLAQQLRAPIELALAGVHRVFDASPLFEAATSERTFRLMMSDYATAVFGERVVRRFAEIAPHVRLALRQAEPEFVDNAAENLRTVDGVVLPHGFLTDIPFTDLFDDTWVCVVSRDNDRVGDELTMADVAALPWVVMWDLPTAFAPAARQLSMLGIEPRVEVTADSFLALPFLVAGTQRITVLQARLAHRLAPTAGVRLLPCPWDAVPVKEGFWWHPSHRRDPAHEWLRRTLEELGRELAEDPPPPL</sequence>
<dbReference type="OrthoDB" id="8717159at2"/>
<dbReference type="InterPro" id="IPR036388">
    <property type="entry name" value="WH-like_DNA-bd_sf"/>
</dbReference>
<evidence type="ECO:0000313" key="6">
    <source>
        <dbReference type="EMBL" id="TGN64745.1"/>
    </source>
</evidence>
<dbReference type="Gene3D" id="3.40.190.10">
    <property type="entry name" value="Periplasmic binding protein-like II"/>
    <property type="match status" value="2"/>
</dbReference>
<evidence type="ECO:0000259" key="5">
    <source>
        <dbReference type="PROSITE" id="PS50931"/>
    </source>
</evidence>
<dbReference type="InterPro" id="IPR005119">
    <property type="entry name" value="LysR_subst-bd"/>
</dbReference>
<dbReference type="PANTHER" id="PTHR30118">
    <property type="entry name" value="HTH-TYPE TRANSCRIPTIONAL REGULATOR LEUO-RELATED"/>
    <property type="match status" value="1"/>
</dbReference>
<keyword evidence="7" id="KW-1185">Reference proteome</keyword>
<dbReference type="AlphaFoldDB" id="A0A4Z1CF64"/>
<dbReference type="InterPro" id="IPR037402">
    <property type="entry name" value="YidZ_PBP2"/>
</dbReference>